<dbReference type="Gene3D" id="3.40.630.30">
    <property type="match status" value="1"/>
</dbReference>
<dbReference type="Pfam" id="PF00583">
    <property type="entry name" value="Acetyltransf_1"/>
    <property type="match status" value="1"/>
</dbReference>
<name>A0ABN3I443_9ACTN</name>
<dbReference type="InterPro" id="IPR016181">
    <property type="entry name" value="Acyl_CoA_acyltransferase"/>
</dbReference>
<reference evidence="3 4" key="1">
    <citation type="journal article" date="2019" name="Int. J. Syst. Evol. Microbiol.">
        <title>The Global Catalogue of Microorganisms (GCM) 10K type strain sequencing project: providing services to taxonomists for standard genome sequencing and annotation.</title>
        <authorList>
            <consortium name="The Broad Institute Genomics Platform"/>
            <consortium name="The Broad Institute Genome Sequencing Center for Infectious Disease"/>
            <person name="Wu L."/>
            <person name="Ma J."/>
        </authorList>
    </citation>
    <scope>NUCLEOTIDE SEQUENCE [LARGE SCALE GENOMIC DNA]</scope>
    <source>
        <strain evidence="3 4">JCM 6921</strain>
    </source>
</reference>
<evidence type="ECO:0000259" key="2">
    <source>
        <dbReference type="PROSITE" id="PS51186"/>
    </source>
</evidence>
<dbReference type="InterPro" id="IPR050769">
    <property type="entry name" value="NAT_camello-type"/>
</dbReference>
<evidence type="ECO:0000313" key="3">
    <source>
        <dbReference type="EMBL" id="GAA2394441.1"/>
    </source>
</evidence>
<keyword evidence="4" id="KW-1185">Reference proteome</keyword>
<evidence type="ECO:0000256" key="1">
    <source>
        <dbReference type="ARBA" id="ARBA00022679"/>
    </source>
</evidence>
<sequence length="200" mass="20737">MRGGSAGAFHRAVRTEHANSAEPAIVRLSAPGLLAARRELADLVCDAVEGGSSIGFLAPPDRTGITAWWEGLAPDVAAGGTAVWAARGGDGRIVGTVQLRRGGMPNGRHRAEIAKLIVRRDARGRGLGRALLATAEREAAASGVSLLVLDTQTGSPAERLYRSAGWTEAGTIPDYAADTEGVLRPTTLFHKRTGPRGGTG</sequence>
<dbReference type="InterPro" id="IPR000182">
    <property type="entry name" value="GNAT_dom"/>
</dbReference>
<keyword evidence="1" id="KW-0808">Transferase</keyword>
<dbReference type="CDD" id="cd04301">
    <property type="entry name" value="NAT_SF"/>
    <property type="match status" value="1"/>
</dbReference>
<dbReference type="EMBL" id="BAAATJ010000006">
    <property type="protein sequence ID" value="GAA2394441.1"/>
    <property type="molecule type" value="Genomic_DNA"/>
</dbReference>
<feature type="domain" description="N-acetyltransferase" evidence="2">
    <location>
        <begin position="24"/>
        <end position="195"/>
    </location>
</feature>
<comment type="caution">
    <text evidence="3">The sequence shown here is derived from an EMBL/GenBank/DDBJ whole genome shotgun (WGS) entry which is preliminary data.</text>
</comment>
<evidence type="ECO:0000313" key="4">
    <source>
        <dbReference type="Proteomes" id="UP001500058"/>
    </source>
</evidence>
<accession>A0ABN3I443</accession>
<organism evidence="3 4">
    <name type="scientific">Streptomyces glaucosporus</name>
    <dbReference type="NCBI Taxonomy" id="284044"/>
    <lineage>
        <taxon>Bacteria</taxon>
        <taxon>Bacillati</taxon>
        <taxon>Actinomycetota</taxon>
        <taxon>Actinomycetes</taxon>
        <taxon>Kitasatosporales</taxon>
        <taxon>Streptomycetaceae</taxon>
        <taxon>Streptomyces</taxon>
    </lineage>
</organism>
<proteinExistence type="predicted"/>
<dbReference type="PANTHER" id="PTHR13947">
    <property type="entry name" value="GNAT FAMILY N-ACETYLTRANSFERASE"/>
    <property type="match status" value="1"/>
</dbReference>
<protein>
    <submittedName>
        <fullName evidence="3">GNAT family N-acetyltransferase</fullName>
    </submittedName>
</protein>
<dbReference type="SUPFAM" id="SSF55729">
    <property type="entry name" value="Acyl-CoA N-acyltransferases (Nat)"/>
    <property type="match status" value="1"/>
</dbReference>
<dbReference type="PROSITE" id="PS51186">
    <property type="entry name" value="GNAT"/>
    <property type="match status" value="1"/>
</dbReference>
<dbReference type="Proteomes" id="UP001500058">
    <property type="component" value="Unassembled WGS sequence"/>
</dbReference>
<dbReference type="PANTHER" id="PTHR13947:SF37">
    <property type="entry name" value="LD18367P"/>
    <property type="match status" value="1"/>
</dbReference>
<gene>
    <name evidence="3" type="ORF">GCM10010420_19590</name>
</gene>